<reference evidence="2 3" key="1">
    <citation type="journal article" date="2021" name="PeerJ">
        <title>Analysis of 44 Vibrio anguillarum genomes reveals high genetic diversity.</title>
        <authorList>
            <person name="Hansen M.J."/>
            <person name="Dalsgaard I."/>
        </authorList>
    </citation>
    <scope>NUCLEOTIDE SEQUENCE [LARGE SCALE GENOMIC DNA]</scope>
    <source>
        <strain evidence="2 3">040915-1/1B</strain>
    </source>
</reference>
<comment type="caution">
    <text evidence="2">The sequence shown here is derived from an EMBL/GenBank/DDBJ whole genome shotgun (WGS) entry which is preliminary data.</text>
</comment>
<feature type="signal peptide" evidence="1">
    <location>
        <begin position="1"/>
        <end position="20"/>
    </location>
</feature>
<accession>A0ABR9Z9L5</accession>
<evidence type="ECO:0008006" key="4">
    <source>
        <dbReference type="Google" id="ProtNLM"/>
    </source>
</evidence>
<dbReference type="RefSeq" id="WP_055030563.1">
    <property type="nucleotide sequence ID" value="NZ_RDPI01000049.1"/>
</dbReference>
<keyword evidence="3" id="KW-1185">Reference proteome</keyword>
<evidence type="ECO:0000313" key="2">
    <source>
        <dbReference type="EMBL" id="MBF4375140.1"/>
    </source>
</evidence>
<sequence length="114" mass="12894">MYKNKSLALILICFSCQAFGKITTEEKVANCENYAETAKQIMKDLSNGTSEEKLNDLYVDKNPDYLDGLRNGNFIKEAVSFKAASQEHDNVAKEFSKHIYADCYKHATGKRSKL</sequence>
<protein>
    <recommendedName>
        <fullName evidence="4">Lipoprotein</fullName>
    </recommendedName>
</protein>
<organism evidence="2 3">
    <name type="scientific">Vibrio anguillarum</name>
    <name type="common">Listonella anguillarum</name>
    <dbReference type="NCBI Taxonomy" id="55601"/>
    <lineage>
        <taxon>Bacteria</taxon>
        <taxon>Pseudomonadati</taxon>
        <taxon>Pseudomonadota</taxon>
        <taxon>Gammaproteobacteria</taxon>
        <taxon>Vibrionales</taxon>
        <taxon>Vibrionaceae</taxon>
        <taxon>Vibrio</taxon>
    </lineage>
</organism>
<feature type="chain" id="PRO_5045087547" description="Lipoprotein" evidence="1">
    <location>
        <begin position="21"/>
        <end position="114"/>
    </location>
</feature>
<name>A0ABR9Z9L5_VIBAN</name>
<keyword evidence="1" id="KW-0732">Signal</keyword>
<dbReference type="Proteomes" id="UP000726136">
    <property type="component" value="Unassembled WGS sequence"/>
</dbReference>
<proteinExistence type="predicted"/>
<evidence type="ECO:0000313" key="3">
    <source>
        <dbReference type="Proteomes" id="UP000726136"/>
    </source>
</evidence>
<evidence type="ECO:0000256" key="1">
    <source>
        <dbReference type="SAM" id="SignalP"/>
    </source>
</evidence>
<dbReference type="EMBL" id="RDPI01000049">
    <property type="protein sequence ID" value="MBF4375140.1"/>
    <property type="molecule type" value="Genomic_DNA"/>
</dbReference>
<gene>
    <name evidence="2" type="ORF">EAY46_18975</name>
</gene>